<dbReference type="GeneID" id="7846427"/>
<feature type="region of interest" description="Disordered" evidence="1">
    <location>
        <begin position="402"/>
        <end position="437"/>
    </location>
</feature>
<protein>
    <submittedName>
        <fullName evidence="3">Transmembrane protein, putative</fullName>
    </submittedName>
</protein>
<gene>
    <name evidence="3" type="ORF">TTHERM_01014400</name>
</gene>
<organism evidence="3 4">
    <name type="scientific">Tetrahymena thermophila (strain SB210)</name>
    <dbReference type="NCBI Taxonomy" id="312017"/>
    <lineage>
        <taxon>Eukaryota</taxon>
        <taxon>Sar</taxon>
        <taxon>Alveolata</taxon>
        <taxon>Ciliophora</taxon>
        <taxon>Intramacronucleata</taxon>
        <taxon>Oligohymenophorea</taxon>
        <taxon>Hymenostomatida</taxon>
        <taxon>Tetrahymenina</taxon>
        <taxon>Tetrahymenidae</taxon>
        <taxon>Tetrahymena</taxon>
    </lineage>
</organism>
<feature type="region of interest" description="Disordered" evidence="1">
    <location>
        <begin position="291"/>
        <end position="325"/>
    </location>
</feature>
<dbReference type="KEGG" id="tet:TTHERM_01014400"/>
<feature type="compositionally biased region" description="Polar residues" evidence="1">
    <location>
        <begin position="293"/>
        <end position="325"/>
    </location>
</feature>
<dbReference type="EMBL" id="GG662521">
    <property type="protein sequence ID" value="EAR83123.1"/>
    <property type="molecule type" value="Genomic_DNA"/>
</dbReference>
<dbReference type="Proteomes" id="UP000009168">
    <property type="component" value="Unassembled WGS sequence"/>
</dbReference>
<feature type="transmembrane region" description="Helical" evidence="2">
    <location>
        <begin position="133"/>
        <end position="152"/>
    </location>
</feature>
<dbReference type="RefSeq" id="XP_001030786.1">
    <property type="nucleotide sequence ID" value="XM_001030786.2"/>
</dbReference>
<dbReference type="HOGENOM" id="CLU_487929_0_0_1"/>
<keyword evidence="2" id="KW-1133">Transmembrane helix</keyword>
<evidence type="ECO:0000256" key="2">
    <source>
        <dbReference type="SAM" id="Phobius"/>
    </source>
</evidence>
<evidence type="ECO:0000313" key="3">
    <source>
        <dbReference type="EMBL" id="EAR83123.1"/>
    </source>
</evidence>
<sequence length="559" mass="64588">MKLFEQCLKNSCEQLRFRYEQTQKLFQRTYIDYTQCTLQKLNALGSFTNENDNQNSNIIGGGDIPNSSKKDPSQQYLNDMSKQIIQIYESCYLEQGKNLVELDSYKDCQINCLQQAIDLTQKQQSSSNLSTNLILAIIFSLIGFVIIIFITNRCYKLIKRSRDHTLLQEFEDQNQKYAVDGEDPDVLVQKQHNNHAKLFVTSNSKYSYKKRLNGALQRLDVNKVKQIISHLKQQNPDVSFDDKADHQFSPQQSEVFQVKNSIHSCINQNSIESSNFIRQFTKNNAKSIRTENNHISSENQSTNINNSNSCMQQHQTNIRSIPSNSTYDKSLSNLYKYEISSFPSQPCTSPQFQSLEKQYNLTRIDEDTQQQQENQQQNESGANDRTHQFQCYKPQGSCLTSPCEPLDKQDRSIPPLSLSQRNIEDNTNQKSPDQKKNNYKASCYSQIQISPIILDNLQTQEFAEPSPQYLKGKSNKSIKQFKLEKDTPPASLQDICQKQTQSNESSSEEADCTIQLKQKNSYQNPHNNQVKFNNCMRSKSLYEEQEAKFNQNYQNETVV</sequence>
<keyword evidence="2" id="KW-0472">Membrane</keyword>
<dbReference type="AlphaFoldDB" id="Q22CZ6"/>
<keyword evidence="4" id="KW-1185">Reference proteome</keyword>
<reference evidence="4" key="1">
    <citation type="journal article" date="2006" name="PLoS Biol.">
        <title>Macronuclear genome sequence of the ciliate Tetrahymena thermophila, a model eukaryote.</title>
        <authorList>
            <person name="Eisen J.A."/>
            <person name="Coyne R.S."/>
            <person name="Wu M."/>
            <person name="Wu D."/>
            <person name="Thiagarajan M."/>
            <person name="Wortman J.R."/>
            <person name="Badger J.H."/>
            <person name="Ren Q."/>
            <person name="Amedeo P."/>
            <person name="Jones K.M."/>
            <person name="Tallon L.J."/>
            <person name="Delcher A.L."/>
            <person name="Salzberg S.L."/>
            <person name="Silva J.C."/>
            <person name="Haas B.J."/>
            <person name="Majoros W.H."/>
            <person name="Farzad M."/>
            <person name="Carlton J.M."/>
            <person name="Smith R.K. Jr."/>
            <person name="Garg J."/>
            <person name="Pearlman R.E."/>
            <person name="Karrer K.M."/>
            <person name="Sun L."/>
            <person name="Manning G."/>
            <person name="Elde N.C."/>
            <person name="Turkewitz A.P."/>
            <person name="Asai D.J."/>
            <person name="Wilkes D.E."/>
            <person name="Wang Y."/>
            <person name="Cai H."/>
            <person name="Collins K."/>
            <person name="Stewart B.A."/>
            <person name="Lee S.R."/>
            <person name="Wilamowska K."/>
            <person name="Weinberg Z."/>
            <person name="Ruzzo W.L."/>
            <person name="Wloga D."/>
            <person name="Gaertig J."/>
            <person name="Frankel J."/>
            <person name="Tsao C.-C."/>
            <person name="Gorovsky M.A."/>
            <person name="Keeling P.J."/>
            <person name="Waller R.F."/>
            <person name="Patron N.J."/>
            <person name="Cherry J.M."/>
            <person name="Stover N.A."/>
            <person name="Krieger C.J."/>
            <person name="del Toro C."/>
            <person name="Ryder H.F."/>
            <person name="Williamson S.C."/>
            <person name="Barbeau R.A."/>
            <person name="Hamilton E.P."/>
            <person name="Orias E."/>
        </authorList>
    </citation>
    <scope>NUCLEOTIDE SEQUENCE [LARGE SCALE GENOMIC DNA]</scope>
    <source>
        <strain evidence="4">SB210</strain>
    </source>
</reference>
<name>Q22CZ6_TETTS</name>
<feature type="compositionally biased region" description="Polar residues" evidence="1">
    <location>
        <begin position="417"/>
        <end position="431"/>
    </location>
</feature>
<evidence type="ECO:0000256" key="1">
    <source>
        <dbReference type="SAM" id="MobiDB-lite"/>
    </source>
</evidence>
<dbReference type="InParanoid" id="Q22CZ6"/>
<accession>Q22CZ6</accession>
<keyword evidence="2 3" id="KW-0812">Transmembrane</keyword>
<proteinExistence type="predicted"/>
<evidence type="ECO:0000313" key="4">
    <source>
        <dbReference type="Proteomes" id="UP000009168"/>
    </source>
</evidence>